<evidence type="ECO:0000256" key="1">
    <source>
        <dbReference type="SAM" id="Phobius"/>
    </source>
</evidence>
<accession>A0A8B6GUJ1</accession>
<sequence length="197" mass="21728">MKLKPTSLSVLFCTISQAFDNSGICETSSHAGCDHINGCVDVITTVDVNQDILSDFSIYLALGMGSIVINIVFFAMCAIHYKRKRHSNYIISNAAMSPIEDADIQEHAYDEIDENVLSVELTNEEAVLQQHDRCDVSTASGSSRDDIPGHGYLTPYQPVVHYPNAIYKNLPLNSDIPHSSGTSDCIVETYENTVVFY</sequence>
<evidence type="ECO:0000313" key="2">
    <source>
        <dbReference type="EMBL" id="VDI69235.1"/>
    </source>
</evidence>
<keyword evidence="3" id="KW-1185">Reference proteome</keyword>
<reference evidence="2" key="1">
    <citation type="submission" date="2018-11" db="EMBL/GenBank/DDBJ databases">
        <authorList>
            <person name="Alioto T."/>
            <person name="Alioto T."/>
        </authorList>
    </citation>
    <scope>NUCLEOTIDE SEQUENCE</scope>
</reference>
<gene>
    <name evidence="2" type="ORF">MGAL_10B034897</name>
</gene>
<dbReference type="OrthoDB" id="10582284at2759"/>
<evidence type="ECO:0000313" key="3">
    <source>
        <dbReference type="Proteomes" id="UP000596742"/>
    </source>
</evidence>
<dbReference type="AlphaFoldDB" id="A0A8B6GUJ1"/>
<proteinExistence type="predicted"/>
<name>A0A8B6GUJ1_MYTGA</name>
<feature type="transmembrane region" description="Helical" evidence="1">
    <location>
        <begin position="56"/>
        <end position="79"/>
    </location>
</feature>
<protein>
    <submittedName>
        <fullName evidence="2">Uncharacterized protein</fullName>
    </submittedName>
</protein>
<comment type="caution">
    <text evidence="2">The sequence shown here is derived from an EMBL/GenBank/DDBJ whole genome shotgun (WGS) entry which is preliminary data.</text>
</comment>
<keyword evidence="1" id="KW-0472">Membrane</keyword>
<dbReference type="EMBL" id="UYJE01009012">
    <property type="protein sequence ID" value="VDI69235.1"/>
    <property type="molecule type" value="Genomic_DNA"/>
</dbReference>
<keyword evidence="1" id="KW-1133">Transmembrane helix</keyword>
<dbReference type="Proteomes" id="UP000596742">
    <property type="component" value="Unassembled WGS sequence"/>
</dbReference>
<organism evidence="2 3">
    <name type="scientific">Mytilus galloprovincialis</name>
    <name type="common">Mediterranean mussel</name>
    <dbReference type="NCBI Taxonomy" id="29158"/>
    <lineage>
        <taxon>Eukaryota</taxon>
        <taxon>Metazoa</taxon>
        <taxon>Spiralia</taxon>
        <taxon>Lophotrochozoa</taxon>
        <taxon>Mollusca</taxon>
        <taxon>Bivalvia</taxon>
        <taxon>Autobranchia</taxon>
        <taxon>Pteriomorphia</taxon>
        <taxon>Mytilida</taxon>
        <taxon>Mytiloidea</taxon>
        <taxon>Mytilidae</taxon>
        <taxon>Mytilinae</taxon>
        <taxon>Mytilus</taxon>
    </lineage>
</organism>
<keyword evidence="1" id="KW-0812">Transmembrane</keyword>